<proteinExistence type="predicted"/>
<accession>A0ABU1I2V3</accession>
<evidence type="ECO:0000313" key="2">
    <source>
        <dbReference type="Proteomes" id="UP001260188"/>
    </source>
</evidence>
<name>A0ABU1I2V3_9MICO</name>
<dbReference type="Proteomes" id="UP001260188">
    <property type="component" value="Unassembled WGS sequence"/>
</dbReference>
<dbReference type="EMBL" id="JAVIZA010000001">
    <property type="protein sequence ID" value="MDR6168045.1"/>
    <property type="molecule type" value="Genomic_DNA"/>
</dbReference>
<comment type="caution">
    <text evidence="1">The sequence shown here is derived from an EMBL/GenBank/DDBJ whole genome shotgun (WGS) entry which is preliminary data.</text>
</comment>
<evidence type="ECO:0000313" key="1">
    <source>
        <dbReference type="EMBL" id="MDR6168045.1"/>
    </source>
</evidence>
<keyword evidence="2" id="KW-1185">Reference proteome</keyword>
<dbReference type="RefSeq" id="WP_023953276.1">
    <property type="nucleotide sequence ID" value="NZ_CP018134.1"/>
</dbReference>
<sequence>MLTRNYVETVRSRVDEKGLACTDRHIIECLKYLAIMSGTSGRRIVVTPEVDEVWHELIVQTGPYFALCEALPGGRYVHHASITPDAYAARTGEREFVAEFLRWVPDYVHSFGPFDPERAEHWTVVGFLRSELGMTLDEINAVAASAQPEAALPPDSPWRILAHDDLEMLLAA</sequence>
<protein>
    <submittedName>
        <fullName evidence="1">Uncharacterized protein</fullName>
    </submittedName>
</protein>
<organism evidence="1 2">
    <name type="scientific">Microbacterium paludicola</name>
    <dbReference type="NCBI Taxonomy" id="300019"/>
    <lineage>
        <taxon>Bacteria</taxon>
        <taxon>Bacillati</taxon>
        <taxon>Actinomycetota</taxon>
        <taxon>Actinomycetes</taxon>
        <taxon>Micrococcales</taxon>
        <taxon>Microbacteriaceae</taxon>
        <taxon>Microbacterium</taxon>
    </lineage>
</organism>
<gene>
    <name evidence="1" type="ORF">QE367_002249</name>
</gene>
<reference evidence="1 2" key="1">
    <citation type="submission" date="2023-08" db="EMBL/GenBank/DDBJ databases">
        <title>Functional and genomic diversity of the sorghum phyllosphere microbiome.</title>
        <authorList>
            <person name="Shade A."/>
        </authorList>
    </citation>
    <scope>NUCLEOTIDE SEQUENCE [LARGE SCALE GENOMIC DNA]</scope>
    <source>
        <strain evidence="1 2">SORGH_AS_0919</strain>
    </source>
</reference>